<dbReference type="SMART" id="SM00408">
    <property type="entry name" value="IGc2"/>
    <property type="match status" value="3"/>
</dbReference>
<dbReference type="SMART" id="SM00409">
    <property type="entry name" value="IG"/>
    <property type="match status" value="4"/>
</dbReference>
<dbReference type="InterPro" id="IPR003598">
    <property type="entry name" value="Ig_sub2"/>
</dbReference>
<dbReference type="Pfam" id="PF13895">
    <property type="entry name" value="Ig_2"/>
    <property type="match status" value="1"/>
</dbReference>
<feature type="region of interest" description="Disordered" evidence="1">
    <location>
        <begin position="540"/>
        <end position="600"/>
    </location>
</feature>
<feature type="compositionally biased region" description="Polar residues" evidence="1">
    <location>
        <begin position="587"/>
        <end position="600"/>
    </location>
</feature>
<comment type="caution">
    <text evidence="4">The sequence shown here is derived from an EMBL/GenBank/DDBJ whole genome shotgun (WGS) entry which is preliminary data.</text>
</comment>
<dbReference type="Pfam" id="PF07679">
    <property type="entry name" value="I-set"/>
    <property type="match status" value="1"/>
</dbReference>
<dbReference type="PANTHER" id="PTHR46013">
    <property type="entry name" value="VASCULAR CELL ADHESION MOLECULE 1"/>
    <property type="match status" value="1"/>
</dbReference>
<feature type="compositionally biased region" description="Basic and acidic residues" evidence="1">
    <location>
        <begin position="625"/>
        <end position="638"/>
    </location>
</feature>
<feature type="region of interest" description="Disordered" evidence="1">
    <location>
        <begin position="614"/>
        <end position="680"/>
    </location>
</feature>
<organism evidence="4 5">
    <name type="scientific">Patella caerulea</name>
    <name type="common">Rayed Mediterranean limpet</name>
    <dbReference type="NCBI Taxonomy" id="87958"/>
    <lineage>
        <taxon>Eukaryota</taxon>
        <taxon>Metazoa</taxon>
        <taxon>Spiralia</taxon>
        <taxon>Lophotrochozoa</taxon>
        <taxon>Mollusca</taxon>
        <taxon>Gastropoda</taxon>
        <taxon>Patellogastropoda</taxon>
        <taxon>Patelloidea</taxon>
        <taxon>Patellidae</taxon>
        <taxon>Patella</taxon>
    </lineage>
</organism>
<dbReference type="Pfam" id="PF13927">
    <property type="entry name" value="Ig_3"/>
    <property type="match status" value="2"/>
</dbReference>
<feature type="compositionally biased region" description="Basic residues" evidence="1">
    <location>
        <begin position="762"/>
        <end position="772"/>
    </location>
</feature>
<dbReference type="InterPro" id="IPR036179">
    <property type="entry name" value="Ig-like_dom_sf"/>
</dbReference>
<evidence type="ECO:0000313" key="5">
    <source>
        <dbReference type="Proteomes" id="UP001347796"/>
    </source>
</evidence>
<keyword evidence="2" id="KW-0472">Membrane</keyword>
<dbReference type="InterPro" id="IPR013098">
    <property type="entry name" value="Ig_I-set"/>
</dbReference>
<feature type="transmembrane region" description="Helical" evidence="2">
    <location>
        <begin position="509"/>
        <end position="534"/>
    </location>
</feature>
<evidence type="ECO:0000259" key="3">
    <source>
        <dbReference type="PROSITE" id="PS50835"/>
    </source>
</evidence>
<evidence type="ECO:0000256" key="2">
    <source>
        <dbReference type="SAM" id="Phobius"/>
    </source>
</evidence>
<protein>
    <recommendedName>
        <fullName evidence="3">Ig-like domain-containing protein</fullName>
    </recommendedName>
</protein>
<feature type="region of interest" description="Disordered" evidence="1">
    <location>
        <begin position="732"/>
        <end position="772"/>
    </location>
</feature>
<keyword evidence="2" id="KW-0812">Transmembrane</keyword>
<feature type="transmembrane region" description="Helical" evidence="2">
    <location>
        <begin position="7"/>
        <end position="25"/>
    </location>
</feature>
<feature type="domain" description="Ig-like" evidence="3">
    <location>
        <begin position="315"/>
        <end position="392"/>
    </location>
</feature>
<dbReference type="EMBL" id="JAZGQO010000011">
    <property type="protein sequence ID" value="KAK6174048.1"/>
    <property type="molecule type" value="Genomic_DNA"/>
</dbReference>
<feature type="domain" description="Ig-like" evidence="3">
    <location>
        <begin position="227"/>
        <end position="308"/>
    </location>
</feature>
<dbReference type="SUPFAM" id="SSF48726">
    <property type="entry name" value="Immunoglobulin"/>
    <property type="match status" value="5"/>
</dbReference>
<dbReference type="PROSITE" id="PS50835">
    <property type="entry name" value="IG_LIKE"/>
    <property type="match status" value="3"/>
</dbReference>
<sequence length="772" mass="84195">MKRTQNQFAVCLAKCVILCILMVIIEGQTYNLSGSAPYGIRGGDYRFTCHISGGNFIRTDIFVFKKDSVKVCEQPFSCDPSPSSDNRSTCGCINGNNSQLYLNITNVQSTDAGTWTCGDSFNINTSPPVTLPVYYGPENIRFTPSSIAVIENESRTVNCSADCNPPCTISWYNGGDSSGTIISSSNGLLQLNNIQRQDTAYTCQAEYTILTTTPLTKTLQITVYYGPENIRFTPTGSSITVIENESRTVTCSAECNPPCNINWKKGSVPSGSNGLLSMNNITRQQSGNYTCQVTNTQIPDLLQSKQLMVIVHYPPNITNLTSDATNNMIDEYSTVTFTCSVDSLPSSAIAWFRSPQGEQLYSGSQYTIPKASCQHTDNYTCTARNNIGQPVSKPIPLYVKCSPRENMVTKRNITNRINTTINLEVDIIAYPPPTFTWYHTPTRQIINTATTQQVSTINYKSTLKITLNSTLFGDYIVSVVNDVGVQNFTITVIDGEPPEPPDKLGNNNMLTIVGGIIGILVIAGVITVIGVVIYRRMAREDSPEDNVPLSNKAKTRPNEMVIDDNLTYEGSDHLFGPQTGAGPGKGQTDNNPMSSKTGQNNQMIIDDNLLYEGSDDLFGPQNGTESEKSKKPAKKPDPEAIYTAVVKKKNGQDNNTASGEVIKKKNGQDNNTASGETGTYENVDLKANPIPTKKLTFNKEGLNYADVVFTNKTPAAKDVKPVYHDAVEYAGIQYGVRGPTPPPVSDSSDDDDTPPPAPTSKQKTKPVKTKKK</sequence>
<feature type="domain" description="Ig-like" evidence="3">
    <location>
        <begin position="137"/>
        <end position="222"/>
    </location>
</feature>
<gene>
    <name evidence="4" type="ORF">SNE40_017394</name>
</gene>
<evidence type="ECO:0000256" key="1">
    <source>
        <dbReference type="SAM" id="MobiDB-lite"/>
    </source>
</evidence>
<dbReference type="Gene3D" id="2.60.40.10">
    <property type="entry name" value="Immunoglobulins"/>
    <property type="match status" value="5"/>
</dbReference>
<keyword evidence="5" id="KW-1185">Reference proteome</keyword>
<dbReference type="InterPro" id="IPR013783">
    <property type="entry name" value="Ig-like_fold"/>
</dbReference>
<accession>A0AAN8JEZ5</accession>
<name>A0AAN8JEZ5_PATCE</name>
<proteinExistence type="predicted"/>
<reference evidence="4 5" key="1">
    <citation type="submission" date="2024-01" db="EMBL/GenBank/DDBJ databases">
        <title>The genome of the rayed Mediterranean limpet Patella caerulea (Linnaeus, 1758).</title>
        <authorList>
            <person name="Anh-Thu Weber A."/>
            <person name="Halstead-Nussloch G."/>
        </authorList>
    </citation>
    <scope>NUCLEOTIDE SEQUENCE [LARGE SCALE GENOMIC DNA]</scope>
    <source>
        <strain evidence="4">AATW-2023a</strain>
        <tissue evidence="4">Whole specimen</tissue>
    </source>
</reference>
<dbReference type="InterPro" id="IPR007110">
    <property type="entry name" value="Ig-like_dom"/>
</dbReference>
<evidence type="ECO:0000313" key="4">
    <source>
        <dbReference type="EMBL" id="KAK6174048.1"/>
    </source>
</evidence>
<dbReference type="PANTHER" id="PTHR46013:SF7">
    <property type="entry name" value="IG-LIKE DOMAIN-CONTAINING PROTEIN"/>
    <property type="match status" value="1"/>
</dbReference>
<keyword evidence="2" id="KW-1133">Transmembrane helix</keyword>
<dbReference type="InterPro" id="IPR003599">
    <property type="entry name" value="Ig_sub"/>
</dbReference>
<dbReference type="AlphaFoldDB" id="A0AAN8JEZ5"/>
<dbReference type="Proteomes" id="UP001347796">
    <property type="component" value="Unassembled WGS sequence"/>
</dbReference>
<feature type="compositionally biased region" description="Polar residues" evidence="1">
    <location>
        <begin position="668"/>
        <end position="680"/>
    </location>
</feature>